<feature type="domain" description="Flagellar basal body rod protein N-terminal" evidence="7">
    <location>
        <begin position="7"/>
        <end position="34"/>
    </location>
</feature>
<gene>
    <name evidence="9" type="primary">flgC</name>
    <name evidence="9" type="ORF">COX18_01655</name>
</gene>
<dbReference type="PANTHER" id="PTHR30435:SF2">
    <property type="entry name" value="FLAGELLAR BASAL-BODY ROD PROTEIN FLGC"/>
    <property type="match status" value="1"/>
</dbReference>
<keyword evidence="4 6" id="KW-0975">Bacterial flagellum</keyword>
<evidence type="ECO:0000259" key="7">
    <source>
        <dbReference type="Pfam" id="PF00460"/>
    </source>
</evidence>
<evidence type="ECO:0000256" key="3">
    <source>
        <dbReference type="ARBA" id="ARBA00017941"/>
    </source>
</evidence>
<evidence type="ECO:0000259" key="8">
    <source>
        <dbReference type="Pfam" id="PF06429"/>
    </source>
</evidence>
<dbReference type="GO" id="GO:0071978">
    <property type="term" value="P:bacterial-type flagellum-dependent swarming motility"/>
    <property type="evidence" value="ECO:0007669"/>
    <property type="project" value="TreeGrafter"/>
</dbReference>
<comment type="similarity">
    <text evidence="2">Belongs to the flagella basal body rod proteins family.</text>
</comment>
<dbReference type="Pfam" id="PF00460">
    <property type="entry name" value="Flg_bb_rod"/>
    <property type="match status" value="1"/>
</dbReference>
<dbReference type="PANTHER" id="PTHR30435">
    <property type="entry name" value="FLAGELLAR PROTEIN"/>
    <property type="match status" value="1"/>
</dbReference>
<evidence type="ECO:0000256" key="2">
    <source>
        <dbReference type="ARBA" id="ARBA00009677"/>
    </source>
</evidence>
<evidence type="ECO:0000256" key="4">
    <source>
        <dbReference type="ARBA" id="ARBA00023143"/>
    </source>
</evidence>
<keyword evidence="9" id="KW-0966">Cell projection</keyword>
<dbReference type="InterPro" id="IPR010930">
    <property type="entry name" value="Flg_bb/hook_C_dom"/>
</dbReference>
<evidence type="ECO:0000256" key="5">
    <source>
        <dbReference type="ARBA" id="ARBA00025933"/>
    </source>
</evidence>
<evidence type="ECO:0000313" key="10">
    <source>
        <dbReference type="Proteomes" id="UP000231067"/>
    </source>
</evidence>
<protein>
    <recommendedName>
        <fullName evidence="3 6">Flagellar basal-body rod protein FlgC</fullName>
    </recommendedName>
</protein>
<dbReference type="NCBIfam" id="TIGR01395">
    <property type="entry name" value="FlgC"/>
    <property type="match status" value="1"/>
</dbReference>
<comment type="subunit">
    <text evidence="5 6">The basal body constitutes a major portion of the flagellar organelle and consists of four rings (L,P,S, and M) mounted on a central rod. The rod consists of about 26 subunits of FlgG in the distal portion, and FlgB, FlgC and FlgF are thought to build up the proximal portion of the rod with about 6 subunits each.</text>
</comment>
<feature type="domain" description="Flagellar basal-body/hook protein C-terminal" evidence="8">
    <location>
        <begin position="101"/>
        <end position="143"/>
    </location>
</feature>
<dbReference type="Proteomes" id="UP000231067">
    <property type="component" value="Unassembled WGS sequence"/>
</dbReference>
<dbReference type="InterPro" id="IPR019776">
    <property type="entry name" value="Flagellar_basal_body_rod_CS"/>
</dbReference>
<evidence type="ECO:0000256" key="6">
    <source>
        <dbReference type="RuleBase" id="RU362062"/>
    </source>
</evidence>
<keyword evidence="9" id="KW-0969">Cilium</keyword>
<dbReference type="AlphaFoldDB" id="A0A2H0A9C5"/>
<sequence>MALFNSINTSGSGLSAEQLRMDIISNNIANINSTRTEAGGPYRRQKPVFMAKEPQFTIDLGPFVRSPVWRIGQGVRAVGIDTDDSPLRKEYQPNHPDADKDGYVLFPNVNIVVEMTDMIEATRAYEANVTAMRSAKQMMMKSLEIGR</sequence>
<name>A0A2H0A9C5_9BACT</name>
<dbReference type="GO" id="GO:0030694">
    <property type="term" value="C:bacterial-type flagellum basal body, rod"/>
    <property type="evidence" value="ECO:0007669"/>
    <property type="project" value="UniProtKB-UniRule"/>
</dbReference>
<comment type="subcellular location">
    <subcellularLocation>
        <location evidence="1 6">Bacterial flagellum basal body</location>
    </subcellularLocation>
</comment>
<reference evidence="9 10" key="1">
    <citation type="submission" date="2017-09" db="EMBL/GenBank/DDBJ databases">
        <title>Depth-based differentiation of microbial function through sediment-hosted aquifers and enrichment of novel symbionts in the deep terrestrial subsurface.</title>
        <authorList>
            <person name="Probst A.J."/>
            <person name="Ladd B."/>
            <person name="Jarett J.K."/>
            <person name="Geller-Mcgrath D.E."/>
            <person name="Sieber C.M."/>
            <person name="Emerson J.B."/>
            <person name="Anantharaman K."/>
            <person name="Thomas B.C."/>
            <person name="Malmstrom R."/>
            <person name="Stieglmeier M."/>
            <person name="Klingl A."/>
            <person name="Woyke T."/>
            <person name="Ryan C.M."/>
            <person name="Banfield J.F."/>
        </authorList>
    </citation>
    <scope>NUCLEOTIDE SEQUENCE [LARGE SCALE GENOMIC DNA]</scope>
    <source>
        <strain evidence="9">CG23_combo_of_CG06-09_8_20_14_all_40_23</strain>
    </source>
</reference>
<accession>A0A2H0A9C5</accession>
<dbReference type="PROSITE" id="PS00588">
    <property type="entry name" value="FLAGELLA_BB_ROD"/>
    <property type="match status" value="1"/>
</dbReference>
<organism evidence="9 10">
    <name type="scientific">Candidatus Desantisbacteria bacterium CG23_combo_of_CG06-09_8_20_14_all_40_23</name>
    <dbReference type="NCBI Taxonomy" id="1974550"/>
    <lineage>
        <taxon>Bacteria</taxon>
        <taxon>Candidatus Desantisiibacteriota</taxon>
    </lineage>
</organism>
<dbReference type="Pfam" id="PF06429">
    <property type="entry name" value="Flg_bbr_C"/>
    <property type="match status" value="1"/>
</dbReference>
<dbReference type="InterPro" id="IPR001444">
    <property type="entry name" value="Flag_bb_rod_N"/>
</dbReference>
<comment type="caution">
    <text evidence="9">The sequence shown here is derived from an EMBL/GenBank/DDBJ whole genome shotgun (WGS) entry which is preliminary data.</text>
</comment>
<dbReference type="EMBL" id="PCSH01000026">
    <property type="protein sequence ID" value="PIP42007.1"/>
    <property type="molecule type" value="Genomic_DNA"/>
</dbReference>
<dbReference type="InterPro" id="IPR006299">
    <property type="entry name" value="FlgC"/>
</dbReference>
<proteinExistence type="inferred from homology"/>
<keyword evidence="9" id="KW-0282">Flagellum</keyword>
<evidence type="ECO:0000256" key="1">
    <source>
        <dbReference type="ARBA" id="ARBA00004117"/>
    </source>
</evidence>
<evidence type="ECO:0000313" key="9">
    <source>
        <dbReference type="EMBL" id="PIP42007.1"/>
    </source>
</evidence>